<dbReference type="Pfam" id="PF00069">
    <property type="entry name" value="Pkinase"/>
    <property type="match status" value="1"/>
</dbReference>
<organism evidence="3 4">
    <name type="scientific">Chlamydomonas incerta</name>
    <dbReference type="NCBI Taxonomy" id="51695"/>
    <lineage>
        <taxon>Eukaryota</taxon>
        <taxon>Viridiplantae</taxon>
        <taxon>Chlorophyta</taxon>
        <taxon>core chlorophytes</taxon>
        <taxon>Chlorophyceae</taxon>
        <taxon>CS clade</taxon>
        <taxon>Chlamydomonadales</taxon>
        <taxon>Chlamydomonadaceae</taxon>
        <taxon>Chlamydomonas</taxon>
    </lineage>
</organism>
<dbReference type="SUPFAM" id="SSF56112">
    <property type="entry name" value="Protein kinase-like (PK-like)"/>
    <property type="match status" value="1"/>
</dbReference>
<feature type="compositionally biased region" description="Low complexity" evidence="1">
    <location>
        <begin position="2137"/>
        <end position="2151"/>
    </location>
</feature>
<dbReference type="Proteomes" id="UP000650467">
    <property type="component" value="Unassembled WGS sequence"/>
</dbReference>
<feature type="region of interest" description="Disordered" evidence="1">
    <location>
        <begin position="2061"/>
        <end position="2081"/>
    </location>
</feature>
<keyword evidence="4" id="KW-1185">Reference proteome</keyword>
<dbReference type="PROSITE" id="PS50011">
    <property type="entry name" value="PROTEIN_KINASE_DOM"/>
    <property type="match status" value="1"/>
</dbReference>
<dbReference type="Gene3D" id="3.30.200.20">
    <property type="entry name" value="Phosphorylase Kinase, domain 1"/>
    <property type="match status" value="1"/>
</dbReference>
<feature type="region of interest" description="Disordered" evidence="1">
    <location>
        <begin position="604"/>
        <end position="629"/>
    </location>
</feature>
<protein>
    <recommendedName>
        <fullName evidence="2">Protein kinase domain-containing protein</fullName>
    </recommendedName>
</protein>
<feature type="region of interest" description="Disordered" evidence="1">
    <location>
        <begin position="2128"/>
        <end position="2151"/>
    </location>
</feature>
<accession>A0A835W2N4</accession>
<feature type="region of interest" description="Disordered" evidence="1">
    <location>
        <begin position="1428"/>
        <end position="1460"/>
    </location>
</feature>
<reference evidence="3" key="1">
    <citation type="journal article" date="2020" name="bioRxiv">
        <title>Comparative genomics of Chlamydomonas.</title>
        <authorList>
            <person name="Craig R.J."/>
            <person name="Hasan A.R."/>
            <person name="Ness R.W."/>
            <person name="Keightley P.D."/>
        </authorList>
    </citation>
    <scope>NUCLEOTIDE SEQUENCE</scope>
    <source>
        <strain evidence="3">SAG 7.73</strain>
    </source>
</reference>
<gene>
    <name evidence="3" type="ORF">HXX76_008141</name>
</gene>
<feature type="region of interest" description="Disordered" evidence="1">
    <location>
        <begin position="724"/>
        <end position="776"/>
    </location>
</feature>
<dbReference type="Gene3D" id="1.10.510.10">
    <property type="entry name" value="Transferase(Phosphotransferase) domain 1"/>
    <property type="match status" value="1"/>
</dbReference>
<evidence type="ECO:0000313" key="4">
    <source>
        <dbReference type="Proteomes" id="UP000650467"/>
    </source>
</evidence>
<dbReference type="EMBL" id="JAEHOC010000018">
    <property type="protein sequence ID" value="KAG2433781.1"/>
    <property type="molecule type" value="Genomic_DNA"/>
</dbReference>
<dbReference type="InterPro" id="IPR051681">
    <property type="entry name" value="Ser/Thr_Kinases-Pseudokinases"/>
</dbReference>
<evidence type="ECO:0000259" key="2">
    <source>
        <dbReference type="PROSITE" id="PS50011"/>
    </source>
</evidence>
<name>A0A835W2N4_CHLIN</name>
<dbReference type="GO" id="GO:0005524">
    <property type="term" value="F:ATP binding"/>
    <property type="evidence" value="ECO:0007669"/>
    <property type="project" value="InterPro"/>
</dbReference>
<evidence type="ECO:0000256" key="1">
    <source>
        <dbReference type="SAM" id="MobiDB-lite"/>
    </source>
</evidence>
<feature type="region of interest" description="Disordered" evidence="1">
    <location>
        <begin position="494"/>
        <end position="521"/>
    </location>
</feature>
<feature type="domain" description="Protein kinase" evidence="2">
    <location>
        <begin position="1403"/>
        <end position="1766"/>
    </location>
</feature>
<proteinExistence type="predicted"/>
<evidence type="ECO:0000313" key="3">
    <source>
        <dbReference type="EMBL" id="KAG2433781.1"/>
    </source>
</evidence>
<feature type="compositionally biased region" description="Polar residues" evidence="1">
    <location>
        <begin position="608"/>
        <end position="629"/>
    </location>
</feature>
<dbReference type="InterPro" id="IPR008266">
    <property type="entry name" value="Tyr_kinase_AS"/>
</dbReference>
<feature type="region of interest" description="Disordered" evidence="1">
    <location>
        <begin position="1521"/>
        <end position="1559"/>
    </location>
</feature>
<feature type="region of interest" description="Disordered" evidence="1">
    <location>
        <begin position="1384"/>
        <end position="1414"/>
    </location>
</feature>
<feature type="region of interest" description="Disordered" evidence="1">
    <location>
        <begin position="1180"/>
        <end position="1209"/>
    </location>
</feature>
<feature type="compositionally biased region" description="Low complexity" evidence="1">
    <location>
        <begin position="1522"/>
        <end position="1550"/>
    </location>
</feature>
<dbReference type="InterPro" id="IPR000719">
    <property type="entry name" value="Prot_kinase_dom"/>
</dbReference>
<dbReference type="PANTHER" id="PTHR44329:SF214">
    <property type="entry name" value="PROTEIN KINASE DOMAIN-CONTAINING PROTEIN"/>
    <property type="match status" value="1"/>
</dbReference>
<feature type="compositionally biased region" description="Low complexity" evidence="1">
    <location>
        <begin position="751"/>
        <end position="776"/>
    </location>
</feature>
<dbReference type="GO" id="GO:0004674">
    <property type="term" value="F:protein serine/threonine kinase activity"/>
    <property type="evidence" value="ECO:0007669"/>
    <property type="project" value="TreeGrafter"/>
</dbReference>
<dbReference type="OrthoDB" id="540525at2759"/>
<feature type="compositionally biased region" description="Gly residues" evidence="1">
    <location>
        <begin position="741"/>
        <end position="750"/>
    </location>
</feature>
<dbReference type="InterPro" id="IPR011009">
    <property type="entry name" value="Kinase-like_dom_sf"/>
</dbReference>
<feature type="compositionally biased region" description="Low complexity" evidence="1">
    <location>
        <begin position="512"/>
        <end position="521"/>
    </location>
</feature>
<dbReference type="PROSITE" id="PS00109">
    <property type="entry name" value="PROTEIN_KINASE_TYR"/>
    <property type="match status" value="1"/>
</dbReference>
<feature type="region of interest" description="Disordered" evidence="1">
    <location>
        <begin position="1931"/>
        <end position="1957"/>
    </location>
</feature>
<sequence length="2171" mass="220426">MAYVLPILVPPAAGQPVLLSGGAWEARGVAIAVDPSASSVRLVNGTLLGPALGAAPSAEAPLKLLTNNYTGAFELTNVLVLLECQQLELFERLACDTQPADWISADGASVNIRSFVPAPPLGGKFALTNVTLACNATTAGAVGFAPARTPACLTATVSTDDQLLSLLRYDTAAWAAAAHTSDGLVPASPAQLPTLSPSHLHVLMAANISLNATKWRVAPPQLVRPLTTLSGDCRLWPAPGGHVTALDLQGGRGLVAARRGGQLRLLCLELANLAPNTAAMPRGVLTGAVWAVDVDQDGGSLLRVDNCTMVMTKDEFVWQSYYMAQVLASTVVGSGVFKVLSSFEGTMSSTELRWSRAISPRTQWRETVLTSAPSVFPNTQPNSFVLKYLGLTLYLTNLVLVSNCTGLLAAVRGASEERPAVVLTASVSLAACWPAGGVEVPPVPSLYLMGLPDQLIRLDLAGREDAFQLSSVTMVSIRFLTLTGLPTHLADLGSGAADGEDSHDAGTAIQPTTSTSGGAATSSANGAITYPSLDAAGDGGLQFPALATTLLWSFHFARLVTQLQVEHVRLVLPEAELRQYGAMLNGSSILPYFSQLRSFFQGARTGADDNSTSPANATDGSASSNPAAVTNTSSPAQLWFANLLLPGMRVLNATLVSEAGAYPGWNESMYAAPVAPAPSDTAGWPAWQIAVVSAALGCAALLAAGGALLYARARRSRGRDLDGKAAVLGNGKQRRSHDLESGGGGRGGANAGRCSARRGSASSNPSTSGAMVAAANNGRRGGGGAGVAGTGNAAELRVASVGAARAGGGGGGAAAGAAGGDGFERHPLYDSFDDPAFELDFLKGAKKLSPDDVNDVLERINREAIEFNITMTEICGSGSFGVVYGGLWNGIKVAIKTMVFSEAAGGASQLAGQAARQQCIKEAAFCCTMHHANVVATHHFYLKSANRASMFDDLLQAVEKHLDDSSSEDGDAYRAVHVGKGTEQQEEATMLSMPPPRGALLRPHTSSSGVVEASAEQSGAEKGAPAQPVQPEERQQKLVTVQGGLQLARPQPRRHNPAWPRRTQAKPAKPRPKPNVTDWRLYLIQEYCDGGTLRQAVDEGKLFRHGGSERGPQTPSAGNSAALPLIPTAEAMRFAGAPIATRAAGPTPAAAAAAELGPPPVTAPPTGVARAGSFLEQVQGRAQGRGGASPAGAASIDTGAGPGEVDADARADKPIGRLLSYLRPDASRAALMVVGDADADGAAGSGVVNNSDGNHDAKLGNAAHEAHDAAAAATSGMDDRAGVAAPGSPATRRAPVSRPRLQTSITCESAASLGALTNGSGSNFATLDTAALNTTDSNLTVTAAAGVLMGVSALATATAIEAGTPQQQAATIAPFLADCEPPRTSACRPPAENSACSPQAPAPTSADARAPGPSSSIFEAFVTAAAAHNGGNPDASPPHTAKLPVVSGQDAAPAAPHSLDSGHAALSAANADQPQHTITLTDVPARACRCPSPQGSTERTDPLQIITCANNVLPAPVPPAPAAVAAPAAPQTAAADAAGRGSRSQRPQQPQHEDPQLRQERPLPADLALVVQTALGVASGVAYLHSRNIIHGDLSANNVLLMRTPSPALPVVAKVSDFGLSLRLSDSEDQVMNVRHGTPYYQSPELAEQGTCSLAADVYSVGVLLWELYHGPPPWRTRRNNNKNKAGGLAAQQARLLDPAGDLAQARAAAEAGGWDDPHYRLRACEVLKIAPHCPSAYARLVRRCLCPDLRERPTARSVVKALLRMERGIAAAQAVSGAMASASSFINGPPMGALMALSRPRAAPSTLLSAGMARTSRSGLAAGVSHSPFTAGGGGSGPNGACPIEALLGGCGGVGGGGGGGSRLDAALLLEDFDAAAAAVAAAVAAVTARPAAAGAAACAGAAARALAECDDESLIAVGLEPAVVREARQPKPVNLSRRESALPHTGLHRAPSTGSSDLCNPLDADAGAMAAASAAAAAVCGTEPDMHVIRRQPSQHRAAVAAAVAVAKAVASVTSTLSNNISAPAPICASTTLGNALFGRTTTGIPTSETSMAARAGAASATGVSPLRPGGAARLQEPQPQTRSLLLDNSAVSSIVASGAAARGSTTEPTVLVSAAAVAEADARAAGGKPGGAAAGAAPAAAATDGNGNLCVVPRGGRDVGEAIWPMDL</sequence>
<feature type="region of interest" description="Disordered" evidence="1">
    <location>
        <begin position="980"/>
        <end position="1074"/>
    </location>
</feature>
<feature type="region of interest" description="Disordered" evidence="1">
    <location>
        <begin position="1271"/>
        <end position="1300"/>
    </location>
</feature>
<dbReference type="PANTHER" id="PTHR44329">
    <property type="entry name" value="SERINE/THREONINE-PROTEIN KINASE TNNI3K-RELATED"/>
    <property type="match status" value="1"/>
</dbReference>
<comment type="caution">
    <text evidence="3">The sequence shown here is derived from an EMBL/GenBank/DDBJ whole genome shotgun (WGS) entry which is preliminary data.</text>
</comment>